<dbReference type="EMBL" id="AM902716">
    <property type="protein sequence ID" value="CAP42735.1"/>
    <property type="molecule type" value="Genomic_DNA"/>
</dbReference>
<dbReference type="SUPFAM" id="SSF53448">
    <property type="entry name" value="Nucleotide-diphospho-sugar transferases"/>
    <property type="match status" value="1"/>
</dbReference>
<name>A9IMP8_BORPD</name>
<dbReference type="EC" id="2.4.-.-" evidence="5"/>
<protein>
    <submittedName>
        <fullName evidence="5">Glycosyltransferase</fullName>
        <ecNumber evidence="5">2.4.-.-</ecNumber>
    </submittedName>
</protein>
<comment type="similarity">
    <text evidence="1">Belongs to the glycosyltransferase 2 family.</text>
</comment>
<dbReference type="STRING" id="94624.Bpet2392"/>
<proteinExistence type="inferred from homology"/>
<organism evidence="5 6">
    <name type="scientific">Bordetella petrii (strain ATCC BAA-461 / DSM 12804 / CCUG 43448 / CIP 107267 / Se-1111R)</name>
    <dbReference type="NCBI Taxonomy" id="340100"/>
    <lineage>
        <taxon>Bacteria</taxon>
        <taxon>Pseudomonadati</taxon>
        <taxon>Pseudomonadota</taxon>
        <taxon>Betaproteobacteria</taxon>
        <taxon>Burkholderiales</taxon>
        <taxon>Alcaligenaceae</taxon>
        <taxon>Bordetella</taxon>
    </lineage>
</organism>
<keyword evidence="2 5" id="KW-0328">Glycosyltransferase</keyword>
<dbReference type="Proteomes" id="UP000001225">
    <property type="component" value="Chromosome"/>
</dbReference>
<dbReference type="KEGG" id="bpt:Bpet2392"/>
<reference evidence="5 6" key="1">
    <citation type="journal article" date="2008" name="BMC Genomics">
        <title>The missing link: Bordetella petrii is endowed with both the metabolic versatility of environmental bacteria and virulence traits of pathogenic Bordetellae.</title>
        <authorList>
            <person name="Gross R."/>
            <person name="Guzman C.A."/>
            <person name="Sebaihia M."/>
            <person name="Martins Dos Santos V.A."/>
            <person name="Pieper D.H."/>
            <person name="Koebnik R."/>
            <person name="Lechner M."/>
            <person name="Bartels D."/>
            <person name="Buhrmester J."/>
            <person name="Choudhuri J.V."/>
            <person name="Ebensen T."/>
            <person name="Gaigalat L."/>
            <person name="Herrmann S."/>
            <person name="Khachane A.N."/>
            <person name="Larisch C."/>
            <person name="Link S."/>
            <person name="Linke B."/>
            <person name="Meyer F."/>
            <person name="Mormann S."/>
            <person name="Nakunst D."/>
            <person name="Rueckert C."/>
            <person name="Schneiker-Bekel S."/>
            <person name="Schulze K."/>
            <person name="Vorhoelter F.J."/>
            <person name="Yevsa T."/>
            <person name="Engle J.T."/>
            <person name="Goldman W.E."/>
            <person name="Puehler A."/>
            <person name="Goebel U.B."/>
            <person name="Goesmann A."/>
            <person name="Bloecker H."/>
            <person name="Kaiser O."/>
            <person name="Martinez-Arias R."/>
        </authorList>
    </citation>
    <scope>NUCLEOTIDE SEQUENCE [LARGE SCALE GENOMIC DNA]</scope>
    <source>
        <strain evidence="6">ATCC BAA-461 / DSM 12804 / CCUG 43448 / CIP 107267 / Se-1111R</strain>
    </source>
</reference>
<dbReference type="AlphaFoldDB" id="A9IMP8"/>
<evidence type="ECO:0000313" key="6">
    <source>
        <dbReference type="Proteomes" id="UP000001225"/>
    </source>
</evidence>
<evidence type="ECO:0000256" key="2">
    <source>
        <dbReference type="ARBA" id="ARBA00022676"/>
    </source>
</evidence>
<evidence type="ECO:0000259" key="4">
    <source>
        <dbReference type="Pfam" id="PF00535"/>
    </source>
</evidence>
<keyword evidence="3 5" id="KW-0808">Transferase</keyword>
<gene>
    <name evidence="5" type="ordered locus">Bpet2392</name>
</gene>
<feature type="domain" description="Glycosyltransferase 2-like" evidence="4">
    <location>
        <begin position="7"/>
        <end position="154"/>
    </location>
</feature>
<evidence type="ECO:0000256" key="1">
    <source>
        <dbReference type="ARBA" id="ARBA00006739"/>
    </source>
</evidence>
<dbReference type="Gene3D" id="3.90.550.10">
    <property type="entry name" value="Spore Coat Polysaccharide Biosynthesis Protein SpsA, Chain A"/>
    <property type="match status" value="1"/>
</dbReference>
<dbReference type="PANTHER" id="PTHR43179">
    <property type="entry name" value="RHAMNOSYLTRANSFERASE WBBL"/>
    <property type="match status" value="1"/>
</dbReference>
<dbReference type="eggNOG" id="COG1216">
    <property type="taxonomic scope" value="Bacteria"/>
</dbReference>
<sequence length="291" mass="32004">MMPPRLSIVVLTHNRRAELMRTLHGLARLPGRHPIIVVDNGSADGTAEAVRRDFPGLALVRAPANLGAAGRNLGVRAAQTEYVAFCDDDTCWEPRALETAVGILDAAPEIGVLTARVLVGQEGRLDQACAAMQESPLPEQPGVGPCLLGFMAGACVMRTEVFRGAGGYWPPLLIGGEEELLALDVMEQGWRIVYAPAVCIRHWPSTARDAPLRRRLLARNAVWTAWMRLPAAMAWHATAREFRLQRSARERLRLARDVGQGMAAVLARRRVVSPRVCELLACEARQRHRRP</sequence>
<dbReference type="Pfam" id="PF00535">
    <property type="entry name" value="Glycos_transf_2"/>
    <property type="match status" value="1"/>
</dbReference>
<evidence type="ECO:0000256" key="3">
    <source>
        <dbReference type="ARBA" id="ARBA00022679"/>
    </source>
</evidence>
<dbReference type="GO" id="GO:0016757">
    <property type="term" value="F:glycosyltransferase activity"/>
    <property type="evidence" value="ECO:0007669"/>
    <property type="project" value="UniProtKB-KW"/>
</dbReference>
<evidence type="ECO:0000313" key="5">
    <source>
        <dbReference type="EMBL" id="CAP42735.1"/>
    </source>
</evidence>
<keyword evidence="6" id="KW-1185">Reference proteome</keyword>
<accession>A9IMP8</accession>
<dbReference type="InterPro" id="IPR001173">
    <property type="entry name" value="Glyco_trans_2-like"/>
</dbReference>
<dbReference type="PANTHER" id="PTHR43179:SF12">
    <property type="entry name" value="GALACTOFURANOSYLTRANSFERASE GLFT2"/>
    <property type="match status" value="1"/>
</dbReference>
<dbReference type="InterPro" id="IPR029044">
    <property type="entry name" value="Nucleotide-diphossugar_trans"/>
</dbReference>